<keyword evidence="3" id="KW-1185">Reference proteome</keyword>
<feature type="domain" description="Primase C-terminal 1" evidence="1">
    <location>
        <begin position="235"/>
        <end position="299"/>
    </location>
</feature>
<dbReference type="AlphaFoldDB" id="A0A430AU13"/>
<reference evidence="2 3" key="1">
    <citation type="submission" date="2017-05" db="EMBL/GenBank/DDBJ databases">
        <title>Vagococcus spp. assemblies.</title>
        <authorList>
            <person name="Gulvik C.A."/>
        </authorList>
    </citation>
    <scope>NUCLEOTIDE SEQUENCE [LARGE SCALE GENOMIC DNA]</scope>
    <source>
        <strain evidence="2 3">CCUG 51432</strain>
    </source>
</reference>
<sequence length="301" mass="34330">MIYIGKVRPSIMCEPLDQEIIDFFSGYQPLQIKVSNNQEEQTKIKTMKIDGFIAGEMSSLIRKNDNLINRDCLILDLDDVIQSEEGLVKVILEKLSKYEYVLYPSMTHGINGVRYRLVIPLDKPVTEQDYKLLVYFFTNKVLDGVIHKADQSNLTWSQIMLLPVLTQHITVEQIHIHKSESKLSVEKILKAAKRWEKDYTPDTGGVRSFRLYKNVGQFKKGGSRYRNTTTELFESLVNGCDVGNRNNRIAQLTGGLLARAVDVTAVLELVRVANQYFNEPLSDKEVEDTFYSIAKKELGAS</sequence>
<gene>
    <name evidence="2" type="ORF">CBF29_07655</name>
</gene>
<evidence type="ECO:0000313" key="2">
    <source>
        <dbReference type="EMBL" id="RSU11548.1"/>
    </source>
</evidence>
<name>A0A430AU13_9ENTE</name>
<dbReference type="Pfam" id="PF08708">
    <property type="entry name" value="PriCT_1"/>
    <property type="match status" value="1"/>
</dbReference>
<protein>
    <recommendedName>
        <fullName evidence="1">Primase C-terminal 1 domain-containing protein</fullName>
    </recommendedName>
</protein>
<evidence type="ECO:0000259" key="1">
    <source>
        <dbReference type="SMART" id="SM00942"/>
    </source>
</evidence>
<dbReference type="Proteomes" id="UP000287605">
    <property type="component" value="Unassembled WGS sequence"/>
</dbReference>
<dbReference type="OrthoDB" id="9763644at2"/>
<dbReference type="SMART" id="SM00942">
    <property type="entry name" value="PriCT_1"/>
    <property type="match status" value="1"/>
</dbReference>
<dbReference type="EMBL" id="NGKA01000010">
    <property type="protein sequence ID" value="RSU11548.1"/>
    <property type="molecule type" value="Genomic_DNA"/>
</dbReference>
<proteinExistence type="predicted"/>
<organism evidence="2 3">
    <name type="scientific">Vagococcus elongatus</name>
    <dbReference type="NCBI Taxonomy" id="180344"/>
    <lineage>
        <taxon>Bacteria</taxon>
        <taxon>Bacillati</taxon>
        <taxon>Bacillota</taxon>
        <taxon>Bacilli</taxon>
        <taxon>Lactobacillales</taxon>
        <taxon>Enterococcaceae</taxon>
        <taxon>Vagococcus</taxon>
    </lineage>
</organism>
<comment type="caution">
    <text evidence="2">The sequence shown here is derived from an EMBL/GenBank/DDBJ whole genome shotgun (WGS) entry which is preliminary data.</text>
</comment>
<dbReference type="InterPro" id="IPR014820">
    <property type="entry name" value="PriCT_1"/>
</dbReference>
<evidence type="ECO:0000313" key="3">
    <source>
        <dbReference type="Proteomes" id="UP000287605"/>
    </source>
</evidence>
<accession>A0A430AU13</accession>